<dbReference type="InterPro" id="IPR013087">
    <property type="entry name" value="Znf_C2H2_type"/>
</dbReference>
<dbReference type="Ensembl" id="ENSAOCT00000072010.1">
    <property type="protein sequence ID" value="ENSAOCP00000076394.1"/>
    <property type="gene ID" value="ENSAOCG00000032038.1"/>
</dbReference>
<name>A0AAQ6AGK6_AMPOC</name>
<evidence type="ECO:0000256" key="1">
    <source>
        <dbReference type="ARBA" id="ARBA00004123"/>
    </source>
</evidence>
<evidence type="ECO:0000313" key="9">
    <source>
        <dbReference type="Ensembl" id="ENSAOCP00000076394.1"/>
    </source>
</evidence>
<keyword evidence="6" id="KW-0539">Nucleus</keyword>
<reference evidence="9 10" key="1">
    <citation type="submission" date="2022-01" db="EMBL/GenBank/DDBJ databases">
        <title>A chromosome-scale genome assembly of the false clownfish, Amphiprion ocellaris.</title>
        <authorList>
            <person name="Ryu T."/>
        </authorList>
    </citation>
    <scope>NUCLEOTIDE SEQUENCE [LARGE SCALE GENOMIC DNA]</scope>
</reference>
<proteinExistence type="predicted"/>
<dbReference type="Pfam" id="PF00096">
    <property type="entry name" value="zf-C2H2"/>
    <property type="match status" value="1"/>
</dbReference>
<dbReference type="PROSITE" id="PS50157">
    <property type="entry name" value="ZINC_FINGER_C2H2_2"/>
    <property type="match status" value="3"/>
</dbReference>
<dbReference type="AlphaFoldDB" id="A0AAQ6AGK6"/>
<dbReference type="SUPFAM" id="SSF57667">
    <property type="entry name" value="beta-beta-alpha zinc fingers"/>
    <property type="match status" value="3"/>
</dbReference>
<dbReference type="GO" id="GO:0005634">
    <property type="term" value="C:nucleus"/>
    <property type="evidence" value="ECO:0007669"/>
    <property type="project" value="UniProtKB-SubCell"/>
</dbReference>
<keyword evidence="4 7" id="KW-0863">Zinc-finger</keyword>
<keyword evidence="5" id="KW-0862">Zinc</keyword>
<dbReference type="FunFam" id="3.30.160.60:FF:000145">
    <property type="entry name" value="Zinc finger protein 574"/>
    <property type="match status" value="1"/>
</dbReference>
<evidence type="ECO:0000256" key="3">
    <source>
        <dbReference type="ARBA" id="ARBA00022737"/>
    </source>
</evidence>
<dbReference type="Pfam" id="PF12874">
    <property type="entry name" value="zf-met"/>
    <property type="match status" value="1"/>
</dbReference>
<accession>A0AAQ6AGK6</accession>
<feature type="domain" description="C2H2-type" evidence="8">
    <location>
        <begin position="173"/>
        <end position="200"/>
    </location>
</feature>
<feature type="domain" description="C2H2-type" evidence="8">
    <location>
        <begin position="145"/>
        <end position="172"/>
    </location>
</feature>
<reference evidence="9" key="3">
    <citation type="submission" date="2025-09" db="UniProtKB">
        <authorList>
            <consortium name="Ensembl"/>
        </authorList>
    </citation>
    <scope>IDENTIFICATION</scope>
</reference>
<dbReference type="PANTHER" id="PTHR24379:SF121">
    <property type="entry name" value="C2H2-TYPE DOMAIN-CONTAINING PROTEIN"/>
    <property type="match status" value="1"/>
</dbReference>
<evidence type="ECO:0000259" key="8">
    <source>
        <dbReference type="PROSITE" id="PS50157"/>
    </source>
</evidence>
<reference evidence="9" key="2">
    <citation type="submission" date="2025-08" db="UniProtKB">
        <authorList>
            <consortium name="Ensembl"/>
        </authorList>
    </citation>
    <scope>IDENTIFICATION</scope>
</reference>
<organism evidence="9 10">
    <name type="scientific">Amphiprion ocellaris</name>
    <name type="common">Clown anemonefish</name>
    <dbReference type="NCBI Taxonomy" id="80972"/>
    <lineage>
        <taxon>Eukaryota</taxon>
        <taxon>Metazoa</taxon>
        <taxon>Chordata</taxon>
        <taxon>Craniata</taxon>
        <taxon>Vertebrata</taxon>
        <taxon>Euteleostomi</taxon>
        <taxon>Actinopterygii</taxon>
        <taxon>Neopterygii</taxon>
        <taxon>Teleostei</taxon>
        <taxon>Neoteleostei</taxon>
        <taxon>Acanthomorphata</taxon>
        <taxon>Ovalentaria</taxon>
        <taxon>Pomacentridae</taxon>
        <taxon>Amphiprion</taxon>
    </lineage>
</organism>
<dbReference type="FunFam" id="3.30.160.60:FF:000557">
    <property type="entry name" value="zinc finger and SCAN domain-containing protein 29"/>
    <property type="match status" value="1"/>
</dbReference>
<evidence type="ECO:0000256" key="5">
    <source>
        <dbReference type="ARBA" id="ARBA00022833"/>
    </source>
</evidence>
<sequence>MFDEDELIWTSCCLCFSVAEVVHKGLQLSSQQTVQHLQVKHQILNAVLITETLKTDQTDVKLSLHSSFVQHVDGARVDAVISTSQQHDLEIKEDVAETQVDSSGSLIRHAWSHVDESQTVCGVCGDRLESEGDLKGHLRKHQKTFDCSQCGKPFFTLHSLNRHNSLHTGERPFTCNVCNKSFTHMSILTTHRWVHVADKPHKCDICQKSFGLKAQLRAHCKLHTGRDKYICNICGLSLYDQLTLSNDIGVFFALPAIHYIILEDYTHLKYCRSAVVPDYTTRWSLFITPYSSHEGKFCYCLMQ</sequence>
<evidence type="ECO:0000256" key="6">
    <source>
        <dbReference type="ARBA" id="ARBA00023242"/>
    </source>
</evidence>
<dbReference type="PANTHER" id="PTHR24379">
    <property type="entry name" value="KRAB AND ZINC FINGER DOMAIN-CONTAINING"/>
    <property type="match status" value="1"/>
</dbReference>
<evidence type="ECO:0000256" key="4">
    <source>
        <dbReference type="ARBA" id="ARBA00022771"/>
    </source>
</evidence>
<keyword evidence="2" id="KW-0479">Metal-binding</keyword>
<protein>
    <recommendedName>
        <fullName evidence="8">C2H2-type domain-containing protein</fullName>
    </recommendedName>
</protein>
<evidence type="ECO:0000256" key="7">
    <source>
        <dbReference type="PROSITE-ProRule" id="PRU00042"/>
    </source>
</evidence>
<keyword evidence="10" id="KW-1185">Reference proteome</keyword>
<dbReference type="Gene3D" id="3.30.160.60">
    <property type="entry name" value="Classic Zinc Finger"/>
    <property type="match status" value="4"/>
</dbReference>
<dbReference type="Proteomes" id="UP001501940">
    <property type="component" value="Chromosome 23"/>
</dbReference>
<dbReference type="SMART" id="SM00355">
    <property type="entry name" value="ZnF_C2H2"/>
    <property type="match status" value="4"/>
</dbReference>
<dbReference type="Pfam" id="PF13912">
    <property type="entry name" value="zf-C2H2_6"/>
    <property type="match status" value="1"/>
</dbReference>
<feature type="domain" description="C2H2-type" evidence="8">
    <location>
        <begin position="201"/>
        <end position="228"/>
    </location>
</feature>
<dbReference type="GeneTree" id="ENSGT00940000162287"/>
<keyword evidence="3" id="KW-0677">Repeat</keyword>
<evidence type="ECO:0000313" key="10">
    <source>
        <dbReference type="Proteomes" id="UP001501940"/>
    </source>
</evidence>
<dbReference type="GO" id="GO:0008270">
    <property type="term" value="F:zinc ion binding"/>
    <property type="evidence" value="ECO:0007669"/>
    <property type="project" value="UniProtKB-KW"/>
</dbReference>
<dbReference type="PROSITE" id="PS00028">
    <property type="entry name" value="ZINC_FINGER_C2H2_1"/>
    <property type="match status" value="3"/>
</dbReference>
<evidence type="ECO:0000256" key="2">
    <source>
        <dbReference type="ARBA" id="ARBA00022723"/>
    </source>
</evidence>
<comment type="subcellular location">
    <subcellularLocation>
        <location evidence="1">Nucleus</location>
    </subcellularLocation>
</comment>
<dbReference type="InterPro" id="IPR036236">
    <property type="entry name" value="Znf_C2H2_sf"/>
</dbReference>